<dbReference type="SUPFAM" id="SSF56672">
    <property type="entry name" value="DNA/RNA polymerases"/>
    <property type="match status" value="1"/>
</dbReference>
<evidence type="ECO:0000313" key="12">
    <source>
        <dbReference type="Proteomes" id="UP000182114"/>
    </source>
</evidence>
<dbReference type="GO" id="GO:0046872">
    <property type="term" value="F:metal ion binding"/>
    <property type="evidence" value="ECO:0007669"/>
    <property type="project" value="UniProtKB-KW"/>
</dbReference>
<dbReference type="PRINTS" id="PR00866">
    <property type="entry name" value="RNADNAPOLMS"/>
</dbReference>
<evidence type="ECO:0000256" key="8">
    <source>
        <dbReference type="ARBA" id="ARBA00034120"/>
    </source>
</evidence>
<keyword evidence="2" id="KW-0808">Transferase</keyword>
<protein>
    <recommendedName>
        <fullName evidence="1">RNA-directed DNA polymerase</fullName>
        <ecNumber evidence="1">2.7.7.49</ecNumber>
    </recommendedName>
</protein>
<dbReference type="GO" id="GO:0003723">
    <property type="term" value="F:RNA binding"/>
    <property type="evidence" value="ECO:0007669"/>
    <property type="project" value="InterPro"/>
</dbReference>
<reference evidence="12" key="1">
    <citation type="submission" date="2016-10" db="EMBL/GenBank/DDBJ databases">
        <authorList>
            <person name="Varghese N."/>
            <person name="Submissions S."/>
        </authorList>
    </citation>
    <scope>NUCLEOTIDE SEQUENCE [LARGE SCALE GENOMIC DNA]</scope>
    <source>
        <strain evidence="12">DSM 24729</strain>
    </source>
</reference>
<dbReference type="InterPro" id="IPR051083">
    <property type="entry name" value="GrpII_Intron_Splice-Mob/Def"/>
</dbReference>
<dbReference type="PANTHER" id="PTHR34047">
    <property type="entry name" value="NUCLEAR INTRON MATURASE 1, MITOCHONDRIAL-RELATED"/>
    <property type="match status" value="1"/>
</dbReference>
<keyword evidence="4" id="KW-0479">Metal-binding</keyword>
<dbReference type="PANTHER" id="PTHR34047:SF7">
    <property type="entry name" value="RNA-DIRECTED DNA POLYMERASE"/>
    <property type="match status" value="1"/>
</dbReference>
<dbReference type="GO" id="GO:0003964">
    <property type="term" value="F:RNA-directed DNA polymerase activity"/>
    <property type="evidence" value="ECO:0007669"/>
    <property type="project" value="UniProtKB-KW"/>
</dbReference>
<dbReference type="PROSITE" id="PS50878">
    <property type="entry name" value="RT_POL"/>
    <property type="match status" value="1"/>
</dbReference>
<gene>
    <name evidence="11" type="ORF">SAMN04487992_106270</name>
</gene>
<evidence type="ECO:0000256" key="4">
    <source>
        <dbReference type="ARBA" id="ARBA00022723"/>
    </source>
</evidence>
<dbReference type="Proteomes" id="UP000182114">
    <property type="component" value="Unassembled WGS sequence"/>
</dbReference>
<dbReference type="CDD" id="cd03487">
    <property type="entry name" value="RT_Bac_retron_II"/>
    <property type="match status" value="1"/>
</dbReference>
<dbReference type="EC" id="2.7.7.49" evidence="1"/>
<dbReference type="InterPro" id="IPR000477">
    <property type="entry name" value="RT_dom"/>
</dbReference>
<feature type="domain" description="Reverse transcriptase" evidence="10">
    <location>
        <begin position="163"/>
        <end position="395"/>
    </location>
</feature>
<evidence type="ECO:0000256" key="9">
    <source>
        <dbReference type="ARBA" id="ARBA00048173"/>
    </source>
</evidence>
<keyword evidence="7" id="KW-0051">Antiviral defense</keyword>
<dbReference type="GO" id="GO:0051607">
    <property type="term" value="P:defense response to virus"/>
    <property type="evidence" value="ECO:0007669"/>
    <property type="project" value="UniProtKB-KW"/>
</dbReference>
<proteinExistence type="inferred from homology"/>
<evidence type="ECO:0000256" key="7">
    <source>
        <dbReference type="ARBA" id="ARBA00023118"/>
    </source>
</evidence>
<comment type="similarity">
    <text evidence="8">Belongs to the bacterial reverse transcriptase family.</text>
</comment>
<name>A0A1G7HU83_9FLAO</name>
<dbReference type="EMBL" id="FNBD01000006">
    <property type="protein sequence ID" value="SDF03908.1"/>
    <property type="molecule type" value="Genomic_DNA"/>
</dbReference>
<dbReference type="InterPro" id="IPR000123">
    <property type="entry name" value="Reverse_transcriptase_msDNA"/>
</dbReference>
<dbReference type="AlphaFoldDB" id="A0A1G7HU83"/>
<dbReference type="Pfam" id="PF00078">
    <property type="entry name" value="RVT_1"/>
    <property type="match status" value="1"/>
</dbReference>
<evidence type="ECO:0000256" key="6">
    <source>
        <dbReference type="ARBA" id="ARBA00022918"/>
    </source>
</evidence>
<sequence>MSNSTERRQEIYDKIRQSSKQEYIISEMKRLGFWGEDNVDFDKVDRFFKKESELSKQLHDLLKKEKSVEDTEAFIAAKHIERKRISKEKQKETKEKRALERIEKAKRWQLLKNEDIIYLGEGYSHQLNDKNTATDLLKAQGLPVLESANDIAKAMKISLGELRFLAYSRKNSKTSHYKRFKVAKKSGGHRLISAPMPRLKKAQHYILEHILNKITMHPKAHGCVLEKSILSNALPHVNKDVVINQDLKNFFPSITYTRIKGVFKAMGYSEQVSILFALLCSEPKILDISLLGEHYFAQQGHRFLPQGSPCSPAITNIICKKMDYRLDGLGAKYGFTYSRYVDDITFSGDKNQFSKITALLKYSKKIVTSENFTLHPDKLRIMKRHQRQEVTGVVVNEKPNINKASLKRFRALIYQIEKDGIKGKTWNGGANVLAEIDGYANFIFQIDQEKGRGFKERVAKILAQHNYIEKHIVTYAKEKVVVATSSDAKPKDTFLKKLFSIFKK</sequence>
<dbReference type="eggNOG" id="COG3344">
    <property type="taxonomic scope" value="Bacteria"/>
</dbReference>
<keyword evidence="5" id="KW-0460">Magnesium</keyword>
<evidence type="ECO:0000256" key="1">
    <source>
        <dbReference type="ARBA" id="ARBA00012493"/>
    </source>
</evidence>
<dbReference type="InterPro" id="IPR043502">
    <property type="entry name" value="DNA/RNA_pol_sf"/>
</dbReference>
<evidence type="ECO:0000256" key="5">
    <source>
        <dbReference type="ARBA" id="ARBA00022842"/>
    </source>
</evidence>
<keyword evidence="12" id="KW-1185">Reference proteome</keyword>
<evidence type="ECO:0000256" key="2">
    <source>
        <dbReference type="ARBA" id="ARBA00022679"/>
    </source>
</evidence>
<keyword evidence="3" id="KW-0548">Nucleotidyltransferase</keyword>
<keyword evidence="6 11" id="KW-0695">RNA-directed DNA polymerase</keyword>
<evidence type="ECO:0000313" key="11">
    <source>
        <dbReference type="EMBL" id="SDF03908.1"/>
    </source>
</evidence>
<accession>A0A1G7HU83</accession>
<evidence type="ECO:0000256" key="3">
    <source>
        <dbReference type="ARBA" id="ARBA00022695"/>
    </source>
</evidence>
<organism evidence="11 12">
    <name type="scientific">Cellulophaga baltica</name>
    <dbReference type="NCBI Taxonomy" id="76594"/>
    <lineage>
        <taxon>Bacteria</taxon>
        <taxon>Pseudomonadati</taxon>
        <taxon>Bacteroidota</taxon>
        <taxon>Flavobacteriia</taxon>
        <taxon>Flavobacteriales</taxon>
        <taxon>Flavobacteriaceae</taxon>
        <taxon>Cellulophaga</taxon>
    </lineage>
</organism>
<dbReference type="RefSeq" id="WP_074538568.1">
    <property type="nucleotide sequence ID" value="NZ_FNBD01000006.1"/>
</dbReference>
<evidence type="ECO:0000259" key="10">
    <source>
        <dbReference type="PROSITE" id="PS50878"/>
    </source>
</evidence>
<comment type="catalytic activity">
    <reaction evidence="9">
        <text>DNA(n) + a 2'-deoxyribonucleoside 5'-triphosphate = DNA(n+1) + diphosphate</text>
        <dbReference type="Rhea" id="RHEA:22508"/>
        <dbReference type="Rhea" id="RHEA-COMP:17339"/>
        <dbReference type="Rhea" id="RHEA-COMP:17340"/>
        <dbReference type="ChEBI" id="CHEBI:33019"/>
        <dbReference type="ChEBI" id="CHEBI:61560"/>
        <dbReference type="ChEBI" id="CHEBI:173112"/>
        <dbReference type="EC" id="2.7.7.49"/>
    </reaction>
</comment>